<sequence length="92" mass="10860">MGVLFLFACVGYAIAGYGSGTPGYYDPWTYYGGYDRYYGYGDRRPQPRPYGERRYGNDYGSNYNQYYRYGQYGSSSNYPYSRSSYDYGYNRY</sequence>
<evidence type="ECO:0000313" key="3">
    <source>
        <dbReference type="Proteomes" id="UP001642540"/>
    </source>
</evidence>
<protein>
    <submittedName>
        <fullName evidence="2">Uncharacterized protein</fullName>
    </submittedName>
</protein>
<organism evidence="2 3">
    <name type="scientific">Orchesella dallaii</name>
    <dbReference type="NCBI Taxonomy" id="48710"/>
    <lineage>
        <taxon>Eukaryota</taxon>
        <taxon>Metazoa</taxon>
        <taxon>Ecdysozoa</taxon>
        <taxon>Arthropoda</taxon>
        <taxon>Hexapoda</taxon>
        <taxon>Collembola</taxon>
        <taxon>Entomobryomorpha</taxon>
        <taxon>Entomobryoidea</taxon>
        <taxon>Orchesellidae</taxon>
        <taxon>Orchesellinae</taxon>
        <taxon>Orchesella</taxon>
    </lineage>
</organism>
<dbReference type="EMBL" id="CAXLJM020000148">
    <property type="protein sequence ID" value="CAL8142059.1"/>
    <property type="molecule type" value="Genomic_DNA"/>
</dbReference>
<comment type="caution">
    <text evidence="2">The sequence shown here is derived from an EMBL/GenBank/DDBJ whole genome shotgun (WGS) entry which is preliminary data.</text>
</comment>
<evidence type="ECO:0000313" key="2">
    <source>
        <dbReference type="EMBL" id="CAL8142059.1"/>
    </source>
</evidence>
<gene>
    <name evidence="2" type="ORF">ODALV1_LOCUS28934</name>
</gene>
<name>A0ABP1S2K7_9HEXA</name>
<reference evidence="2 3" key="1">
    <citation type="submission" date="2024-08" db="EMBL/GenBank/DDBJ databases">
        <authorList>
            <person name="Cucini C."/>
            <person name="Frati F."/>
        </authorList>
    </citation>
    <scope>NUCLEOTIDE SEQUENCE [LARGE SCALE GENOMIC DNA]</scope>
</reference>
<accession>A0ABP1S2K7</accession>
<evidence type="ECO:0000256" key="1">
    <source>
        <dbReference type="SAM" id="SignalP"/>
    </source>
</evidence>
<keyword evidence="1" id="KW-0732">Signal</keyword>
<proteinExistence type="predicted"/>
<keyword evidence="3" id="KW-1185">Reference proteome</keyword>
<feature type="signal peptide" evidence="1">
    <location>
        <begin position="1"/>
        <end position="15"/>
    </location>
</feature>
<feature type="chain" id="PRO_5045904326" evidence="1">
    <location>
        <begin position="16"/>
        <end position="92"/>
    </location>
</feature>
<dbReference type="Proteomes" id="UP001642540">
    <property type="component" value="Unassembled WGS sequence"/>
</dbReference>